<reference evidence="1 2" key="2">
    <citation type="submission" date="2019-01" db="EMBL/GenBank/DDBJ databases">
        <title>The decoding of complex shrimp genome reveals the adaptation for benthos swimmer, frequently molting mechanism and breeding impact on genome.</title>
        <authorList>
            <person name="Sun Y."/>
            <person name="Gao Y."/>
            <person name="Yu Y."/>
        </authorList>
    </citation>
    <scope>NUCLEOTIDE SEQUENCE [LARGE SCALE GENOMIC DNA]</scope>
    <source>
        <tissue evidence="1">Muscle</tissue>
    </source>
</reference>
<name>A0A3R7P3M1_PENVA</name>
<evidence type="ECO:0000313" key="1">
    <source>
        <dbReference type="EMBL" id="ROT74528.1"/>
    </source>
</evidence>
<keyword evidence="2" id="KW-1185">Reference proteome</keyword>
<evidence type="ECO:0000313" key="2">
    <source>
        <dbReference type="Proteomes" id="UP000283509"/>
    </source>
</evidence>
<sequence length="583" mass="63958">MEEFLQHGARSKAWADLKLVKVIRKRLRNLIRVKSHSQSHSHISPLFLNSLHSHFPLSLSSFSPFSFPQIFPLLLSLLSLISLLSHFPPVSPPCLTRLLHSPLSPLLPSPLFPLLPSTLLPSSLSPSLMFSSLTFSSLPPPSPFPHLPSGSRRLPPFSLLSYLFSSPSVHSYLRLFPFLLLSLTFPLSPLFPFPSTPLTSSPSPSVHSYLPLSPLSFLLSLTSAHCYLSSLLSYFPVPHLPSTLTFPSFSPLLPSSPSPSVHSYLPLSPLSYLPLSYLPSTLTSHSLPLSYLPFLPYLPLSPLSYLPSTLTPTLSPLSLTFRPLLPPTLSPLSYLPFTLTSLSLPFLIFPSSTFRPLLPSPPLRILTTCLPLASPPTQSISVDLPPPPHTPPISPTCSVLVLRPLLNLFPGSGSPLLTPFPSPTLSCCLSFSRFRIFFPLRFSLTFILSSSLSLLSFSPPCYFSFFIPSPFFFLSPLLHIFSSFPFFPYHFSPFPSSSLPPSLLPSLHISSSLISLSTLLLSISSLLSSLLPSHFPPPPSFSSNLSSPLPSIFRPLSFPSSPPFPPLRPRFVDPVSPFLLLPL</sequence>
<organism evidence="1 2">
    <name type="scientific">Penaeus vannamei</name>
    <name type="common">Whiteleg shrimp</name>
    <name type="synonym">Litopenaeus vannamei</name>
    <dbReference type="NCBI Taxonomy" id="6689"/>
    <lineage>
        <taxon>Eukaryota</taxon>
        <taxon>Metazoa</taxon>
        <taxon>Ecdysozoa</taxon>
        <taxon>Arthropoda</taxon>
        <taxon>Crustacea</taxon>
        <taxon>Multicrustacea</taxon>
        <taxon>Malacostraca</taxon>
        <taxon>Eumalacostraca</taxon>
        <taxon>Eucarida</taxon>
        <taxon>Decapoda</taxon>
        <taxon>Dendrobranchiata</taxon>
        <taxon>Penaeoidea</taxon>
        <taxon>Penaeidae</taxon>
        <taxon>Penaeus</taxon>
    </lineage>
</organism>
<proteinExistence type="predicted"/>
<dbReference type="EMBL" id="QCYY01001881">
    <property type="protein sequence ID" value="ROT74528.1"/>
    <property type="molecule type" value="Genomic_DNA"/>
</dbReference>
<gene>
    <name evidence="1" type="ORF">C7M84_006963</name>
</gene>
<accession>A0A3R7P3M1</accession>
<comment type="caution">
    <text evidence="1">The sequence shown here is derived from an EMBL/GenBank/DDBJ whole genome shotgun (WGS) entry which is preliminary data.</text>
</comment>
<dbReference type="AlphaFoldDB" id="A0A3R7P3M1"/>
<reference evidence="1 2" key="1">
    <citation type="submission" date="2018-04" db="EMBL/GenBank/DDBJ databases">
        <authorList>
            <person name="Zhang X."/>
            <person name="Yuan J."/>
            <person name="Li F."/>
            <person name="Xiang J."/>
        </authorList>
    </citation>
    <scope>NUCLEOTIDE SEQUENCE [LARGE SCALE GENOMIC DNA]</scope>
    <source>
        <tissue evidence="1">Muscle</tissue>
    </source>
</reference>
<dbReference type="Proteomes" id="UP000283509">
    <property type="component" value="Unassembled WGS sequence"/>
</dbReference>
<protein>
    <submittedName>
        <fullName evidence="1">Uncharacterized protein</fullName>
    </submittedName>
</protein>